<accession>A0A2V3PJM6</accession>
<evidence type="ECO:0000313" key="3">
    <source>
        <dbReference type="EMBL" id="PXV58397.1"/>
    </source>
</evidence>
<comment type="caution">
    <text evidence="3">The sequence shown here is derived from an EMBL/GenBank/DDBJ whole genome shotgun (WGS) entry which is preliminary data.</text>
</comment>
<feature type="compositionally biased region" description="Basic residues" evidence="1">
    <location>
        <begin position="84"/>
        <end position="98"/>
    </location>
</feature>
<gene>
    <name evidence="3" type="ORF">CLV62_1496</name>
</gene>
<feature type="region of interest" description="Disordered" evidence="1">
    <location>
        <begin position="84"/>
        <end position="119"/>
    </location>
</feature>
<dbReference type="CDD" id="cd10146">
    <property type="entry name" value="LabA_like_C"/>
    <property type="match status" value="1"/>
</dbReference>
<protein>
    <submittedName>
        <fullName evidence="3">OST-HTH/LOTUS domain-containing protein</fullName>
    </submittedName>
</protein>
<evidence type="ECO:0000313" key="4">
    <source>
        <dbReference type="Proteomes" id="UP000247973"/>
    </source>
</evidence>
<dbReference type="InterPro" id="IPR025605">
    <property type="entry name" value="OST-HTH/LOTUS_dom"/>
</dbReference>
<dbReference type="Gene3D" id="3.30.420.610">
    <property type="entry name" value="LOTUS domain-like"/>
    <property type="match status" value="1"/>
</dbReference>
<evidence type="ECO:0000256" key="1">
    <source>
        <dbReference type="SAM" id="MobiDB-lite"/>
    </source>
</evidence>
<sequence>MAVKLDKWLVAQKKHRLSDRHTMMARELGLNPDKLGKVDNHKQETWKAPLPQFIEDIYFKRFKREEPLIVKSIKQLIAKEKFKKEKQKKAKGQKRKAKLQGDGSTTDDGEITENPVEQANHNKKVKYNDIKPIARVQLESGDTPETILQKEAHIFDKAFDLYEKERVALSELGFMLKKIYPQYKPRRYGCKTLGEVYEKLDKYEVIQVEEKGACSIVYKKEK</sequence>
<dbReference type="Proteomes" id="UP000247973">
    <property type="component" value="Unassembled WGS sequence"/>
</dbReference>
<dbReference type="Pfam" id="PF12872">
    <property type="entry name" value="OST-HTH"/>
    <property type="match status" value="1"/>
</dbReference>
<dbReference type="AlphaFoldDB" id="A0A2V3PJM6"/>
<name>A0A2V3PJM6_9BACT</name>
<keyword evidence="4" id="KW-1185">Reference proteome</keyword>
<reference evidence="3 4" key="1">
    <citation type="submission" date="2018-03" db="EMBL/GenBank/DDBJ databases">
        <title>Genomic Encyclopedia of Archaeal and Bacterial Type Strains, Phase II (KMG-II): from individual species to whole genera.</title>
        <authorList>
            <person name="Goeker M."/>
        </authorList>
    </citation>
    <scope>NUCLEOTIDE SEQUENCE [LARGE SCALE GENOMIC DNA]</scope>
    <source>
        <strain evidence="3 4">DSM 100214</strain>
    </source>
</reference>
<dbReference type="EMBL" id="QICL01000049">
    <property type="protein sequence ID" value="PXV58397.1"/>
    <property type="molecule type" value="Genomic_DNA"/>
</dbReference>
<feature type="domain" description="HTH OST-type" evidence="2">
    <location>
        <begin position="163"/>
        <end position="210"/>
    </location>
</feature>
<organism evidence="3 4">
    <name type="scientific">Dysgonomonas alginatilytica</name>
    <dbReference type="NCBI Taxonomy" id="1605892"/>
    <lineage>
        <taxon>Bacteria</taxon>
        <taxon>Pseudomonadati</taxon>
        <taxon>Bacteroidota</taxon>
        <taxon>Bacteroidia</taxon>
        <taxon>Bacteroidales</taxon>
        <taxon>Dysgonomonadaceae</taxon>
        <taxon>Dysgonomonas</taxon>
    </lineage>
</organism>
<proteinExistence type="predicted"/>
<dbReference type="InterPro" id="IPR041966">
    <property type="entry name" value="LOTUS-like"/>
</dbReference>
<evidence type="ECO:0000259" key="2">
    <source>
        <dbReference type="Pfam" id="PF12872"/>
    </source>
</evidence>
<dbReference type="OrthoDB" id="284171at2"/>